<dbReference type="Pfam" id="PF06965">
    <property type="entry name" value="Na_H_antiport_1"/>
    <property type="match status" value="1"/>
</dbReference>
<evidence type="ECO:0000256" key="2">
    <source>
        <dbReference type="ARBA" id="ARBA00022475"/>
    </source>
</evidence>
<keyword evidence="4 6" id="KW-1133">Transmembrane helix</keyword>
<dbReference type="HAMAP" id="MF_01844">
    <property type="entry name" value="NhaA"/>
    <property type="match status" value="1"/>
</dbReference>
<dbReference type="PANTHER" id="PTHR30341">
    <property type="entry name" value="SODIUM ION/PROTON ANTIPORTER NHAA-RELATED"/>
    <property type="match status" value="1"/>
</dbReference>
<dbReference type="InterPro" id="IPR023171">
    <property type="entry name" value="Na/H_antiporter_dom_sf"/>
</dbReference>
<feature type="transmembrane region" description="Helical" evidence="6">
    <location>
        <begin position="21"/>
        <end position="40"/>
    </location>
</feature>
<feature type="transmembrane region" description="Helical" evidence="6">
    <location>
        <begin position="60"/>
        <end position="80"/>
    </location>
</feature>
<comment type="caution">
    <text evidence="7">The sequence shown here is derived from an EMBL/GenBank/DDBJ whole genome shotgun (WGS) entry which is preliminary data.</text>
</comment>
<proteinExistence type="inferred from homology"/>
<protein>
    <recommendedName>
        <fullName evidence="6">Na(+)/H(+) antiporter NhaA</fullName>
    </recommendedName>
    <alternativeName>
        <fullName evidence="6">Sodium/proton antiporter NhaA</fullName>
    </alternativeName>
</protein>
<keyword evidence="6" id="KW-0050">Antiport</keyword>
<dbReference type="NCBIfam" id="TIGR00773">
    <property type="entry name" value="NhaA"/>
    <property type="match status" value="1"/>
</dbReference>
<feature type="transmembrane region" description="Helical" evidence="6">
    <location>
        <begin position="293"/>
        <end position="315"/>
    </location>
</feature>
<dbReference type="RefSeq" id="WP_194139542.1">
    <property type="nucleotide sequence ID" value="NZ_PRDM01000003.1"/>
</dbReference>
<keyword evidence="6" id="KW-0739">Sodium transport</keyword>
<accession>A0ABR9TLX4</accession>
<comment type="similarity">
    <text evidence="6">Belongs to the NhaA Na(+)/H(+) (TC 2.A.33) antiporter family.</text>
</comment>
<evidence type="ECO:0000256" key="5">
    <source>
        <dbReference type="ARBA" id="ARBA00023136"/>
    </source>
</evidence>
<organism evidence="7 8">
    <name type="scientific">Flavobacterium hungaricum</name>
    <dbReference type="NCBI Taxonomy" id="2082725"/>
    <lineage>
        <taxon>Bacteria</taxon>
        <taxon>Pseudomonadati</taxon>
        <taxon>Bacteroidota</taxon>
        <taxon>Flavobacteriia</taxon>
        <taxon>Flavobacteriales</taxon>
        <taxon>Flavobacteriaceae</taxon>
        <taxon>Flavobacterium</taxon>
    </lineage>
</organism>
<keyword evidence="6" id="KW-0915">Sodium</keyword>
<dbReference type="Gene3D" id="1.20.1530.10">
    <property type="entry name" value="Na+/H+ antiporter like domain"/>
    <property type="match status" value="1"/>
</dbReference>
<reference evidence="7 8" key="1">
    <citation type="submission" date="2018-07" db="EMBL/GenBank/DDBJ databases">
        <title>Genome assembly of strain KB82.</title>
        <authorList>
            <person name="Kukolya J."/>
            <person name="Horvath B."/>
            <person name="Nagy I."/>
            <person name="Toth A."/>
        </authorList>
    </citation>
    <scope>NUCLEOTIDE SEQUENCE [LARGE SCALE GENOMIC DNA]</scope>
    <source>
        <strain evidence="7 8">Kb82</strain>
    </source>
</reference>
<keyword evidence="6" id="KW-0406">Ion transport</keyword>
<evidence type="ECO:0000256" key="6">
    <source>
        <dbReference type="HAMAP-Rule" id="MF_01844"/>
    </source>
</evidence>
<comment type="catalytic activity">
    <reaction evidence="6">
        <text>Na(+)(in) + 2 H(+)(out) = Na(+)(out) + 2 H(+)(in)</text>
        <dbReference type="Rhea" id="RHEA:29251"/>
        <dbReference type="ChEBI" id="CHEBI:15378"/>
        <dbReference type="ChEBI" id="CHEBI:29101"/>
    </reaction>
</comment>
<dbReference type="NCBIfam" id="NF007111">
    <property type="entry name" value="PRK09560.1"/>
    <property type="match status" value="1"/>
</dbReference>
<evidence type="ECO:0000313" key="8">
    <source>
        <dbReference type="Proteomes" id="UP000640614"/>
    </source>
</evidence>
<dbReference type="EMBL" id="PRDM01000003">
    <property type="protein sequence ID" value="MBE8726358.1"/>
    <property type="molecule type" value="Genomic_DNA"/>
</dbReference>
<keyword evidence="6" id="KW-0813">Transport</keyword>
<dbReference type="PANTHER" id="PTHR30341:SF0">
    <property type="entry name" value="NA(+)_H(+) ANTIPORTER NHAA"/>
    <property type="match status" value="1"/>
</dbReference>
<evidence type="ECO:0000256" key="4">
    <source>
        <dbReference type="ARBA" id="ARBA00022989"/>
    </source>
</evidence>
<feature type="transmembrane region" description="Helical" evidence="6">
    <location>
        <begin position="367"/>
        <end position="386"/>
    </location>
</feature>
<keyword evidence="2 6" id="KW-1003">Cell membrane</keyword>
<feature type="transmembrane region" description="Helical" evidence="6">
    <location>
        <begin position="132"/>
        <end position="150"/>
    </location>
</feature>
<gene>
    <name evidence="6 7" type="primary">nhaA</name>
    <name evidence="7" type="ORF">C4F50_15605</name>
</gene>
<keyword evidence="5 6" id="KW-0472">Membrane</keyword>
<sequence length="394" mass="42749">MTKLINLKIFTRFFHSSSAGGIILLICVALSLLIANSGWSDDFQSVLNTEFGFNSDAVHLRYPILLWINDGLMAVFFLLVGLEIKREIVEGELSSFRQASLPVLAALGGVLVPALIYAAFNSTDEATAKGWGIPMATDIAFALGILSLLGNKVPTGLKIFLAALAIVDDLIAILVIALFYSSALDFLYLGYAGALFLLLIVFNRVGVKNIFFYLIPGLFIWYFIHHSGIHATIAGVLVALTLPTNDDDTDSPLEKLEHALTRPVNFIIMPVFAIANTNITFESGMAEGLVSNLGFGIVLGLFLGKPIGIFLMSWLSVKLKVAELPAEMTWRHMLGLGLLGGIGFTMSIFIALLSFPNPDYQNQAKFAILIASVLAGVSGFILLSLYNKKKQIII</sequence>
<dbReference type="InterPro" id="IPR004670">
    <property type="entry name" value="NhaA"/>
</dbReference>
<keyword evidence="3 6" id="KW-0812">Transmembrane</keyword>
<feature type="transmembrane region" description="Helical" evidence="6">
    <location>
        <begin position="186"/>
        <end position="207"/>
    </location>
</feature>
<evidence type="ECO:0000256" key="3">
    <source>
        <dbReference type="ARBA" id="ARBA00022692"/>
    </source>
</evidence>
<name>A0ABR9TLX4_9FLAO</name>
<feature type="transmembrane region" description="Helical" evidence="6">
    <location>
        <begin position="101"/>
        <end position="120"/>
    </location>
</feature>
<keyword evidence="8" id="KW-1185">Reference proteome</keyword>
<dbReference type="Proteomes" id="UP000640614">
    <property type="component" value="Unassembled WGS sequence"/>
</dbReference>
<comment type="function">
    <text evidence="6">Na(+)/H(+) antiporter that extrudes sodium in exchange for external protons.</text>
</comment>
<feature type="transmembrane region" description="Helical" evidence="6">
    <location>
        <begin position="219"/>
        <end position="242"/>
    </location>
</feature>
<evidence type="ECO:0000313" key="7">
    <source>
        <dbReference type="EMBL" id="MBE8726358.1"/>
    </source>
</evidence>
<dbReference type="NCBIfam" id="NF007112">
    <property type="entry name" value="PRK09561.1"/>
    <property type="match status" value="1"/>
</dbReference>
<evidence type="ECO:0000256" key="1">
    <source>
        <dbReference type="ARBA" id="ARBA00004429"/>
    </source>
</evidence>
<feature type="transmembrane region" description="Helical" evidence="6">
    <location>
        <begin position="336"/>
        <end position="355"/>
    </location>
</feature>
<feature type="transmembrane region" description="Helical" evidence="6">
    <location>
        <begin position="159"/>
        <end position="180"/>
    </location>
</feature>
<comment type="subcellular location">
    <subcellularLocation>
        <location evidence="1">Cell inner membrane</location>
        <topology evidence="1">Multi-pass membrane protein</topology>
    </subcellularLocation>
    <subcellularLocation>
        <location evidence="6">Cell membrane</location>
        <topology evidence="6">Multi-pass membrane protein</topology>
    </subcellularLocation>
</comment>